<dbReference type="Proteomes" id="UP000244811">
    <property type="component" value="Chromosome 2"/>
</dbReference>
<gene>
    <name evidence="2" type="ORF">MACK_001106</name>
</gene>
<protein>
    <submittedName>
        <fullName evidence="2">Uncharacterized protein</fullName>
    </submittedName>
</protein>
<feature type="compositionally biased region" description="Low complexity" evidence="1">
    <location>
        <begin position="504"/>
        <end position="525"/>
    </location>
</feature>
<reference evidence="2" key="1">
    <citation type="submission" date="2022-07" db="EMBL/GenBank/DDBJ databases">
        <title>Evaluation of T. orientalis genome assembly methods using nanopore sequencing and analysis of variation between genomes.</title>
        <authorList>
            <person name="Yam J."/>
            <person name="Micallef M.L."/>
            <person name="Liu M."/>
            <person name="Djordjevic S.P."/>
            <person name="Bogema D.R."/>
            <person name="Jenkins C."/>
        </authorList>
    </citation>
    <scope>NUCLEOTIDE SEQUENCE</scope>
    <source>
        <strain evidence="2">Goon Nure</strain>
    </source>
</reference>
<dbReference type="InterPro" id="IPR007480">
    <property type="entry name" value="DUF529"/>
</dbReference>
<feature type="compositionally biased region" description="Basic and acidic residues" evidence="1">
    <location>
        <begin position="486"/>
        <end position="499"/>
    </location>
</feature>
<dbReference type="EMBL" id="CP056071">
    <property type="protein sequence ID" value="UKK01753.2"/>
    <property type="molecule type" value="Genomic_DNA"/>
</dbReference>
<accession>A0A976QUF0</accession>
<name>A0A976QUF0_THEOR</name>
<evidence type="ECO:0000256" key="1">
    <source>
        <dbReference type="SAM" id="MobiDB-lite"/>
    </source>
</evidence>
<feature type="compositionally biased region" description="Polar residues" evidence="1">
    <location>
        <begin position="446"/>
        <end position="473"/>
    </location>
</feature>
<dbReference type="Pfam" id="PF04385">
    <property type="entry name" value="FAINT"/>
    <property type="match status" value="1"/>
</dbReference>
<feature type="region of interest" description="Disordered" evidence="1">
    <location>
        <begin position="409"/>
        <end position="574"/>
    </location>
</feature>
<proteinExistence type="predicted"/>
<dbReference type="AlphaFoldDB" id="A0A976QUF0"/>
<evidence type="ECO:0000313" key="3">
    <source>
        <dbReference type="Proteomes" id="UP000244811"/>
    </source>
</evidence>
<evidence type="ECO:0000313" key="2">
    <source>
        <dbReference type="EMBL" id="UKK01753.2"/>
    </source>
</evidence>
<sequence>MDICILVYFSLYVIIYSGRTNSLALSQLQPSPSNFKILTKNSEDESKFDENDSSKYVVKSKGDGLRYKFKKGSKCVGLKYDDTPIWTYDSQINGEKYPLEIFFNSHTNNVRIKTENRLYIYSYRSGTWDLIFETEVTSAPSNTYHLFTPLKRDLTVDPTSEYSSSKYFDFYGSSRFLAVLSTDFVRKLSDNHIEILTVDDKLRLQVNDLTHFFMTKFQNFTTYELVNFKMYCEVKYKKQVLWIDKRHRSKATYPDLINIYTDNDIICLDFSGRKFLTNQGRRFYRYSKFINDLYRTPSIKPSDEKTKNFYLTLKCDSGNSSENTTELKLEHNSPGVLKHEFKNGEKCVKISCGLIIWEHDPLTEGDNYPTELYSDYWGTRSIKIKFATRSYLYKYENDKWSLKTLSIDDSSSHRMDNESIELDGDKTMDNSGESTDLIPATEESTDITQANEESTELTQVNEESSPTVATNEVSGDINDENSGNESSKDGVDESPKTEDNGEQSASESSISPDSTESTSNETAESMPSKSTDVDLADKSTNSNSTDLSSGSLTNNEATSEDGDDTSLIESTVYP</sequence>
<feature type="compositionally biased region" description="Polar residues" evidence="1">
    <location>
        <begin position="538"/>
        <end position="557"/>
    </location>
</feature>
<feature type="compositionally biased region" description="Basic and acidic residues" evidence="1">
    <location>
        <begin position="410"/>
        <end position="428"/>
    </location>
</feature>
<organism evidence="2 3">
    <name type="scientific">Theileria orientalis</name>
    <dbReference type="NCBI Taxonomy" id="68886"/>
    <lineage>
        <taxon>Eukaryota</taxon>
        <taxon>Sar</taxon>
        <taxon>Alveolata</taxon>
        <taxon>Apicomplexa</taxon>
        <taxon>Aconoidasida</taxon>
        <taxon>Piroplasmida</taxon>
        <taxon>Theileriidae</taxon>
        <taxon>Theileria</taxon>
    </lineage>
</organism>